<feature type="compositionally biased region" description="Low complexity" evidence="1">
    <location>
        <begin position="387"/>
        <end position="398"/>
    </location>
</feature>
<dbReference type="EMBL" id="JAANQT010000076">
    <property type="protein sequence ID" value="KAG1314942.1"/>
    <property type="molecule type" value="Genomic_DNA"/>
</dbReference>
<feature type="compositionally biased region" description="Low complexity" evidence="1">
    <location>
        <begin position="275"/>
        <end position="292"/>
    </location>
</feature>
<evidence type="ECO:0008006" key="4">
    <source>
        <dbReference type="Google" id="ProtNLM"/>
    </source>
</evidence>
<dbReference type="Proteomes" id="UP000716291">
    <property type="component" value="Unassembled WGS sequence"/>
</dbReference>
<protein>
    <recommendedName>
        <fullName evidence="4">FAR1 domain-containing protein</fullName>
    </recommendedName>
</protein>
<feature type="region of interest" description="Disordered" evidence="1">
    <location>
        <begin position="1"/>
        <end position="21"/>
    </location>
</feature>
<feature type="region of interest" description="Disordered" evidence="1">
    <location>
        <begin position="268"/>
        <end position="299"/>
    </location>
</feature>
<proteinExistence type="predicted"/>
<organism evidence="2 3">
    <name type="scientific">Rhizopus oryzae</name>
    <name type="common">Mucormycosis agent</name>
    <name type="synonym">Rhizopus arrhizus var. delemar</name>
    <dbReference type="NCBI Taxonomy" id="64495"/>
    <lineage>
        <taxon>Eukaryota</taxon>
        <taxon>Fungi</taxon>
        <taxon>Fungi incertae sedis</taxon>
        <taxon>Mucoromycota</taxon>
        <taxon>Mucoromycotina</taxon>
        <taxon>Mucoromycetes</taxon>
        <taxon>Mucorales</taxon>
        <taxon>Mucorineae</taxon>
        <taxon>Rhizopodaceae</taxon>
        <taxon>Rhizopus</taxon>
    </lineage>
</organism>
<gene>
    <name evidence="2" type="ORF">G6F64_001074</name>
</gene>
<sequence>MTKRVSTKPNNEQNTTQLQQGFTLERQEEQSIFLEPFYERLMGTTFAESTAAIEHCRDLCAEFGFTVKQEASTHRNIYVYCSREGLPDSLRNPKTNPQRKRPSKRCDCRWRVVLYENEGRWEFRKSLNPEAGKHNHELMRPDEIERSWPKEVTDLIFELARLRMTTQDIRTRVQAQFPNINWNERRFYNRLSEERQKIKLRDTTERTHDLCQIWSKICTLTAGNDELSQFIKHELTALYQTLCETTQIDITTLPVPTVFSDDGSEIREDMTEDNSSISPTSSSRRSSKQSGSNAPKGFLPVEIPKQTYYIKVHNQRVIQEAQLIRSQRRSRTLSDEAQLYMLQPPRKMSRKGKDRESMVTEDKLMPDHIFQLNHPPPPHPHHYSRATNSTPGTPTNNSHVPILTAPPPTHTQQQQQQRSSRQPIHVSSFVYTYDSNNMSLDSPIPGYHPQFSNAYHMNATPSPTSFNEMQFGFDQPIVRTNEPSNSVPSMASKNIAQPACSYGQTTTTTATAPTQPDTTHQIYTMNHPVSKSSARMYEQDMSNRNSAYHHNMYMRPSNNVIPMYNQPPPSQQQETDGSRI</sequence>
<evidence type="ECO:0000256" key="1">
    <source>
        <dbReference type="SAM" id="MobiDB-lite"/>
    </source>
</evidence>
<comment type="caution">
    <text evidence="2">The sequence shown here is derived from an EMBL/GenBank/DDBJ whole genome shotgun (WGS) entry which is preliminary data.</text>
</comment>
<dbReference type="AlphaFoldDB" id="A0A9P7BXE2"/>
<reference evidence="2" key="1">
    <citation type="journal article" date="2020" name="Microb. Genom.">
        <title>Genetic diversity of clinical and environmental Mucorales isolates obtained from an investigation of mucormycosis cases among solid organ transplant recipients.</title>
        <authorList>
            <person name="Nguyen M.H."/>
            <person name="Kaul D."/>
            <person name="Muto C."/>
            <person name="Cheng S.J."/>
            <person name="Richter R.A."/>
            <person name="Bruno V.M."/>
            <person name="Liu G."/>
            <person name="Beyhan S."/>
            <person name="Sundermann A.J."/>
            <person name="Mounaud S."/>
            <person name="Pasculle A.W."/>
            <person name="Nierman W.C."/>
            <person name="Driscoll E."/>
            <person name="Cumbie R."/>
            <person name="Clancy C.J."/>
            <person name="Dupont C.L."/>
        </authorList>
    </citation>
    <scope>NUCLEOTIDE SEQUENCE</scope>
    <source>
        <strain evidence="2">GL11</strain>
    </source>
</reference>
<name>A0A9P7BXE2_RHIOR</name>
<feature type="region of interest" description="Disordered" evidence="1">
    <location>
        <begin position="373"/>
        <end position="424"/>
    </location>
</feature>
<accession>A0A9P7BXE2</accession>
<feature type="compositionally biased region" description="Low complexity" evidence="1">
    <location>
        <begin position="412"/>
        <end position="422"/>
    </location>
</feature>
<feature type="compositionally biased region" description="Polar residues" evidence="1">
    <location>
        <begin position="7"/>
        <end position="21"/>
    </location>
</feature>
<keyword evidence="3" id="KW-1185">Reference proteome</keyword>
<evidence type="ECO:0000313" key="2">
    <source>
        <dbReference type="EMBL" id="KAG1314942.1"/>
    </source>
</evidence>
<evidence type="ECO:0000313" key="3">
    <source>
        <dbReference type="Proteomes" id="UP000716291"/>
    </source>
</evidence>